<keyword evidence="13" id="KW-1185">Reference proteome</keyword>
<evidence type="ECO:0000256" key="2">
    <source>
        <dbReference type="ARBA" id="ARBA00004236"/>
    </source>
</evidence>
<dbReference type="Proteomes" id="UP000216998">
    <property type="component" value="Unassembled WGS sequence"/>
</dbReference>
<evidence type="ECO:0000256" key="10">
    <source>
        <dbReference type="SAM" id="Phobius"/>
    </source>
</evidence>
<dbReference type="Pfam" id="PF02397">
    <property type="entry name" value="Bac_transf"/>
    <property type="match status" value="1"/>
</dbReference>
<dbReference type="OrthoDB" id="9808602at2"/>
<dbReference type="EMBL" id="NOXU01000017">
    <property type="protein sequence ID" value="OYQ37169.1"/>
    <property type="molecule type" value="Genomic_DNA"/>
</dbReference>
<feature type="transmembrane region" description="Helical" evidence="10">
    <location>
        <begin position="104"/>
        <end position="126"/>
    </location>
</feature>
<keyword evidence="4" id="KW-1003">Cell membrane</keyword>
<evidence type="ECO:0000313" key="12">
    <source>
        <dbReference type="EMBL" id="OYQ37169.1"/>
    </source>
</evidence>
<evidence type="ECO:0000256" key="4">
    <source>
        <dbReference type="ARBA" id="ARBA00022475"/>
    </source>
</evidence>
<keyword evidence="6 10" id="KW-0812">Transmembrane</keyword>
<evidence type="ECO:0000256" key="9">
    <source>
        <dbReference type="ARBA" id="ARBA00023169"/>
    </source>
</evidence>
<reference evidence="12 13" key="1">
    <citation type="submission" date="2017-07" db="EMBL/GenBank/DDBJ databases">
        <title>Niveispirillum cyanobacteriorum sp. nov., isolated from cyanobacterial aggregates in a eutrophic lake.</title>
        <authorList>
            <person name="Cai H."/>
        </authorList>
    </citation>
    <scope>NUCLEOTIDE SEQUENCE [LARGE SCALE GENOMIC DNA]</scope>
    <source>
        <strain evidence="13">TH1-14</strain>
    </source>
</reference>
<feature type="domain" description="Bacterial sugar transferase" evidence="11">
    <location>
        <begin position="291"/>
        <end position="481"/>
    </location>
</feature>
<keyword evidence="7 10" id="KW-1133">Transmembrane helix</keyword>
<evidence type="ECO:0000256" key="5">
    <source>
        <dbReference type="ARBA" id="ARBA00022679"/>
    </source>
</evidence>
<dbReference type="GO" id="GO:0000271">
    <property type="term" value="P:polysaccharide biosynthetic process"/>
    <property type="evidence" value="ECO:0007669"/>
    <property type="project" value="UniProtKB-KW"/>
</dbReference>
<dbReference type="PANTHER" id="PTHR30576">
    <property type="entry name" value="COLANIC BIOSYNTHESIS UDP-GLUCOSE LIPID CARRIER TRANSFERASE"/>
    <property type="match status" value="1"/>
</dbReference>
<comment type="similarity">
    <text evidence="3">Belongs to the bacterial sugar transferase family.</text>
</comment>
<evidence type="ECO:0000256" key="6">
    <source>
        <dbReference type="ARBA" id="ARBA00022692"/>
    </source>
</evidence>
<keyword evidence="8 10" id="KW-0472">Membrane</keyword>
<comment type="subcellular location">
    <subcellularLocation>
        <location evidence="2">Cell membrane</location>
    </subcellularLocation>
    <subcellularLocation>
        <location evidence="1">Membrane</location>
        <topology evidence="1">Multi-pass membrane protein</topology>
    </subcellularLocation>
</comment>
<evidence type="ECO:0000256" key="1">
    <source>
        <dbReference type="ARBA" id="ARBA00004141"/>
    </source>
</evidence>
<dbReference type="NCBIfam" id="TIGR03022">
    <property type="entry name" value="WbaP_sugtrans"/>
    <property type="match status" value="1"/>
</dbReference>
<keyword evidence="9" id="KW-0270">Exopolysaccharide synthesis</keyword>
<organism evidence="12 13">
    <name type="scientific">Niveispirillum lacus</name>
    <dbReference type="NCBI Taxonomy" id="1981099"/>
    <lineage>
        <taxon>Bacteria</taxon>
        <taxon>Pseudomonadati</taxon>
        <taxon>Pseudomonadota</taxon>
        <taxon>Alphaproteobacteria</taxon>
        <taxon>Rhodospirillales</taxon>
        <taxon>Azospirillaceae</taxon>
        <taxon>Niveispirillum</taxon>
    </lineage>
</organism>
<gene>
    <name evidence="12" type="ORF">CHU95_02140</name>
</gene>
<protein>
    <recommendedName>
        <fullName evidence="11">Bacterial sugar transferase domain-containing protein</fullName>
    </recommendedName>
</protein>
<evidence type="ECO:0000256" key="7">
    <source>
        <dbReference type="ARBA" id="ARBA00022989"/>
    </source>
</evidence>
<evidence type="ECO:0000313" key="13">
    <source>
        <dbReference type="Proteomes" id="UP000216998"/>
    </source>
</evidence>
<evidence type="ECO:0000259" key="11">
    <source>
        <dbReference type="Pfam" id="PF02397"/>
    </source>
</evidence>
<dbReference type="NCBIfam" id="TIGR03025">
    <property type="entry name" value="EPS_sugtrans"/>
    <property type="match status" value="1"/>
</dbReference>
<dbReference type="GO" id="GO:0016780">
    <property type="term" value="F:phosphotransferase activity, for other substituted phosphate groups"/>
    <property type="evidence" value="ECO:0007669"/>
    <property type="project" value="TreeGrafter"/>
</dbReference>
<dbReference type="AlphaFoldDB" id="A0A255Z6V8"/>
<feature type="transmembrane region" description="Helical" evidence="10">
    <location>
        <begin position="37"/>
        <end position="59"/>
    </location>
</feature>
<dbReference type="InterPro" id="IPR017475">
    <property type="entry name" value="EPS_sugar_tfrase"/>
</dbReference>
<keyword evidence="5" id="KW-0808">Transferase</keyword>
<feature type="transmembrane region" description="Helical" evidence="10">
    <location>
        <begin position="292"/>
        <end position="317"/>
    </location>
</feature>
<accession>A0A255Z6V8</accession>
<feature type="transmembrane region" description="Helical" evidence="10">
    <location>
        <begin position="71"/>
        <end position="92"/>
    </location>
</feature>
<evidence type="ECO:0000256" key="8">
    <source>
        <dbReference type="ARBA" id="ARBA00023136"/>
    </source>
</evidence>
<comment type="caution">
    <text evidence="12">The sequence shown here is derived from an EMBL/GenBank/DDBJ whole genome shotgun (WGS) entry which is preliminary data.</text>
</comment>
<dbReference type="RefSeq" id="WP_094453270.1">
    <property type="nucleotide sequence ID" value="NZ_NOXU01000017.1"/>
</dbReference>
<dbReference type="InterPro" id="IPR017472">
    <property type="entry name" value="Undecaprenyl-P_galact_Ptfrase"/>
</dbReference>
<dbReference type="GO" id="GO:0005886">
    <property type="term" value="C:plasma membrane"/>
    <property type="evidence" value="ECO:0007669"/>
    <property type="project" value="UniProtKB-SubCell"/>
</dbReference>
<dbReference type="PANTHER" id="PTHR30576:SF4">
    <property type="entry name" value="UNDECAPRENYL-PHOSPHATE GALACTOSE PHOSPHOTRANSFERASE"/>
    <property type="match status" value="1"/>
</dbReference>
<sequence length="487" mass="54922">MEDIRLHFETSKSRKTVNAKALMAGISRLSLFISFDFLSLVFSFFVALLIGVLVNYFFFDHDYFVGIADTFQHRAAQFAVLAGFALFIFFALGHYRLPLPAWTAYRHVVVVCLIMLLAEGFLVYAAKYHLSRLWLVNTWLLTALTIPLGRAAARRVLDGFGLWRIPALLVGTGDLACHVRQAFTADPAMGYAVIDTVDPVLMQSPQTGRVWADLCEKRGARFVILALSAQEIITYGDLLSDLVRERLPFAVIPTLGGLPILGFDQLSFIGRDFMLLVARNNLGQPLRRLVKLVFDLMVASLLILICLPLFLVFALLVSRDGGPVLFRHQRVGRNGRLFNCLKFRTMVPDAQQILERHLAESPAAAAEWEQNFKLRDDPRVTPIGRFLRSTSLDEVPQLLNVLRGEMSLVGPRPVTQQELTYYGRDVMFYLETRPGITGLWQVSGRSDTSYAQRVMFDIWYVKNWSLWQDIAILAKTVLVVCGRNGAV</sequence>
<proteinExistence type="inferred from homology"/>
<dbReference type="InterPro" id="IPR003362">
    <property type="entry name" value="Bact_transf"/>
</dbReference>
<name>A0A255Z6V8_9PROT</name>
<evidence type="ECO:0000256" key="3">
    <source>
        <dbReference type="ARBA" id="ARBA00006464"/>
    </source>
</evidence>